<dbReference type="InterPro" id="IPR044292">
    <property type="entry name" value="NPR"/>
</dbReference>
<gene>
    <name evidence="2" type="ORF">TCM_008042</name>
</gene>
<dbReference type="eggNOG" id="KOG0504">
    <property type="taxonomic scope" value="Eukaryota"/>
</dbReference>
<dbReference type="AlphaFoldDB" id="A0A061EAQ9"/>
<keyword evidence="3" id="KW-1185">Reference proteome</keyword>
<evidence type="ECO:0000313" key="2">
    <source>
        <dbReference type="EMBL" id="EOX99373.1"/>
    </source>
</evidence>
<evidence type="ECO:0000313" key="3">
    <source>
        <dbReference type="Proteomes" id="UP000026915"/>
    </source>
</evidence>
<dbReference type="GO" id="GO:2000022">
    <property type="term" value="P:regulation of jasmonic acid mediated signaling pathway"/>
    <property type="evidence" value="ECO:0007669"/>
    <property type="project" value="InterPro"/>
</dbReference>
<reference evidence="2 3" key="1">
    <citation type="journal article" date="2013" name="Genome Biol.">
        <title>The genome sequence of the most widely cultivated cacao type and its use to identify candidate genes regulating pod color.</title>
        <authorList>
            <person name="Motamayor J.C."/>
            <person name="Mockaitis K."/>
            <person name="Schmutz J."/>
            <person name="Haiminen N."/>
            <person name="Iii D.L."/>
            <person name="Cornejo O."/>
            <person name="Findley S.D."/>
            <person name="Zheng P."/>
            <person name="Utro F."/>
            <person name="Royaert S."/>
            <person name="Saski C."/>
            <person name="Jenkins J."/>
            <person name="Podicheti R."/>
            <person name="Zhao M."/>
            <person name="Scheffler B.E."/>
            <person name="Stack J.C."/>
            <person name="Feltus F.A."/>
            <person name="Mustiga G.M."/>
            <person name="Amores F."/>
            <person name="Phillips W."/>
            <person name="Marelli J.P."/>
            <person name="May G.D."/>
            <person name="Shapiro H."/>
            <person name="Ma J."/>
            <person name="Bustamante C.D."/>
            <person name="Schnell R.J."/>
            <person name="Main D."/>
            <person name="Gilbert D."/>
            <person name="Parida L."/>
            <person name="Kuhn D.N."/>
        </authorList>
    </citation>
    <scope>NUCLEOTIDE SEQUENCE [LARGE SCALE GENOMIC DNA]</scope>
    <source>
        <strain evidence="3">cv. Matina 1-6</strain>
    </source>
</reference>
<feature type="domain" description="NPR1/NIM1-like C-terminal" evidence="1">
    <location>
        <begin position="78"/>
        <end position="167"/>
    </location>
</feature>
<dbReference type="Pfam" id="PF12313">
    <property type="entry name" value="NPR1_like_C"/>
    <property type="match status" value="1"/>
</dbReference>
<dbReference type="InterPro" id="IPR021094">
    <property type="entry name" value="NPR1/NIM1-like_C"/>
</dbReference>
<dbReference type="HOGENOM" id="CLU_1597409_0_0_1"/>
<accession>A0A061EAQ9</accession>
<dbReference type="Proteomes" id="UP000026915">
    <property type="component" value="Chromosome 2"/>
</dbReference>
<dbReference type="Gramene" id="EOX99373">
    <property type="protein sequence ID" value="EOX99373"/>
    <property type="gene ID" value="TCM_008042"/>
</dbReference>
<name>A0A061EAQ9_THECC</name>
<dbReference type="GO" id="GO:0009862">
    <property type="term" value="P:systemic acquired resistance, salicylic acid mediated signaling pathway"/>
    <property type="evidence" value="ECO:0007669"/>
    <property type="project" value="InterPro"/>
</dbReference>
<proteinExistence type="predicted"/>
<dbReference type="PANTHER" id="PTHR46475">
    <property type="entry name" value="REGULATORY PROTEIN NPR3"/>
    <property type="match status" value="1"/>
</dbReference>
<sequence>MTHSFPDLRRRKSIELRAFGLQDFVGVNFQTHGTVREELHGFNLHQMGPRRFSFLVFSGLCCLIFVKHVPIQVVLKQNLQWTETTSEVPGICASKGSNGNLRQVDLNEMPIMQKKGLLARMEALMKTVEMGRPYFPHCSEVLDKFMEDDLLHLFYLEKGSPTQRSRK</sequence>
<dbReference type="EMBL" id="CM001880">
    <property type="protein sequence ID" value="EOX99373.1"/>
    <property type="molecule type" value="Genomic_DNA"/>
</dbReference>
<dbReference type="STRING" id="3641.A0A061EAQ9"/>
<dbReference type="PANTHER" id="PTHR46475:SF2">
    <property type="entry name" value="REGULATORY PROTEIN NPR3"/>
    <property type="match status" value="1"/>
</dbReference>
<evidence type="ECO:0000259" key="1">
    <source>
        <dbReference type="Pfam" id="PF12313"/>
    </source>
</evidence>
<protein>
    <recommendedName>
        <fullName evidence="1">NPR1/NIM1-like C-terminal domain-containing protein</fullName>
    </recommendedName>
</protein>
<dbReference type="GO" id="GO:2000031">
    <property type="term" value="P:regulation of salicylic acid mediated signaling pathway"/>
    <property type="evidence" value="ECO:0007669"/>
    <property type="project" value="InterPro"/>
</dbReference>
<dbReference type="InParanoid" id="A0A061EAQ9"/>
<organism evidence="2 3">
    <name type="scientific">Theobroma cacao</name>
    <name type="common">Cacao</name>
    <name type="synonym">Cocoa</name>
    <dbReference type="NCBI Taxonomy" id="3641"/>
    <lineage>
        <taxon>Eukaryota</taxon>
        <taxon>Viridiplantae</taxon>
        <taxon>Streptophyta</taxon>
        <taxon>Embryophyta</taxon>
        <taxon>Tracheophyta</taxon>
        <taxon>Spermatophyta</taxon>
        <taxon>Magnoliopsida</taxon>
        <taxon>eudicotyledons</taxon>
        <taxon>Gunneridae</taxon>
        <taxon>Pentapetalae</taxon>
        <taxon>rosids</taxon>
        <taxon>malvids</taxon>
        <taxon>Malvales</taxon>
        <taxon>Malvaceae</taxon>
        <taxon>Byttnerioideae</taxon>
        <taxon>Theobroma</taxon>
    </lineage>
</organism>